<feature type="transmembrane region" description="Helical" evidence="1">
    <location>
        <begin position="175"/>
        <end position="193"/>
    </location>
</feature>
<organism evidence="2 3">
    <name type="scientific">Acetilactobacillus jinshanensis</name>
    <dbReference type="NCBI Taxonomy" id="1720083"/>
    <lineage>
        <taxon>Bacteria</taxon>
        <taxon>Bacillati</taxon>
        <taxon>Bacillota</taxon>
        <taxon>Bacilli</taxon>
        <taxon>Lactobacillales</taxon>
        <taxon>Lactobacillaceae</taxon>
        <taxon>Acetilactobacillus</taxon>
    </lineage>
</organism>
<dbReference type="EMBL" id="CP034726">
    <property type="protein sequence ID" value="QBP18245.1"/>
    <property type="molecule type" value="Genomic_DNA"/>
</dbReference>
<dbReference type="OrthoDB" id="2046111at2"/>
<keyword evidence="1" id="KW-0472">Membrane</keyword>
<gene>
    <name evidence="2" type="ORF">ELX58_03645</name>
</gene>
<dbReference type="Pfam" id="PF07751">
    <property type="entry name" value="Abi_2"/>
    <property type="match status" value="1"/>
</dbReference>
<dbReference type="KEGG" id="lji:ELX58_03645"/>
<proteinExistence type="predicted"/>
<reference evidence="3" key="1">
    <citation type="submission" date="2018-12" db="EMBL/GenBank/DDBJ databases">
        <title>A new species of lactobacillus.</title>
        <authorList>
            <person name="Jian Y."/>
            <person name="Xin L."/>
            <person name="Hong Z.J."/>
            <person name="Ming L.Z."/>
            <person name="Hong X.Z."/>
        </authorList>
    </citation>
    <scope>NUCLEOTIDE SEQUENCE [LARGE SCALE GENOMIC DNA]</scope>
    <source>
        <strain evidence="3">HSLZ-75</strain>
    </source>
</reference>
<sequence>MKTRLTNKNNSLPGDTLKKLINHIRKVDKISIKDSDEKYLSLMGYFHGYQACRFVRTDSPHNSLNIKRFSQIRNIYNVNDQLKLLFYPIIMQLETALKSRIIDILASNHHCYLHDIFANCLNGYKDIIPHNSKLRRKRRDRIKNKYRIEGKLYNAMSRNIGNDTINYYVKRNQEVPIWAIFEFITLGTFGYFVDLLNLDIRKKLEESIGIIDNQDLKMMDNYSHDDTYKKYTFICTHLFLLNDLRDAVAHNKIIFDCRFRSANSSEAVKYQLRRKFHMKQPVTFNSIVDYFTLTSFYQYKLGINVKYIYAEQHQLHDILLSFLNHEGESNFDKAFGQDAFKKLHQINFKI</sequence>
<evidence type="ECO:0000313" key="3">
    <source>
        <dbReference type="Proteomes" id="UP000294321"/>
    </source>
</evidence>
<evidence type="ECO:0000313" key="2">
    <source>
        <dbReference type="EMBL" id="QBP18245.1"/>
    </source>
</evidence>
<accession>A0A4P6ZKE9</accession>
<dbReference type="Proteomes" id="UP000294321">
    <property type="component" value="Chromosome"/>
</dbReference>
<name>A0A4P6ZKE9_9LACO</name>
<dbReference type="AlphaFoldDB" id="A0A4P6ZKE9"/>
<protein>
    <submittedName>
        <fullName evidence="2">Abi family protein</fullName>
    </submittedName>
</protein>
<dbReference type="InterPro" id="IPR011664">
    <property type="entry name" value="Abi_system_AbiD/AbiF-like"/>
</dbReference>
<evidence type="ECO:0000256" key="1">
    <source>
        <dbReference type="SAM" id="Phobius"/>
    </source>
</evidence>
<keyword evidence="1" id="KW-1133">Transmembrane helix</keyword>
<keyword evidence="1" id="KW-0812">Transmembrane</keyword>
<keyword evidence="3" id="KW-1185">Reference proteome</keyword>